<dbReference type="GO" id="GO:0004252">
    <property type="term" value="F:serine-type endopeptidase activity"/>
    <property type="evidence" value="ECO:0007669"/>
    <property type="project" value="TreeGrafter"/>
</dbReference>
<keyword evidence="2" id="KW-0812">Transmembrane</keyword>
<evidence type="ECO:0000313" key="5">
    <source>
        <dbReference type="Proteomes" id="UP000228689"/>
    </source>
</evidence>
<feature type="domain" description="PDZ" evidence="3">
    <location>
        <begin position="328"/>
        <end position="381"/>
    </location>
</feature>
<dbReference type="Gene3D" id="2.30.42.10">
    <property type="match status" value="1"/>
</dbReference>
<comment type="similarity">
    <text evidence="1">Belongs to the peptidase S1C family.</text>
</comment>
<organism evidence="4 5">
    <name type="scientific">Candidatus Komeilibacteria bacterium CG_4_10_14_0_8_um_filter_37_78</name>
    <dbReference type="NCBI Taxonomy" id="1974471"/>
    <lineage>
        <taxon>Bacteria</taxon>
        <taxon>Candidatus Komeiliibacteriota</taxon>
    </lineage>
</organism>
<evidence type="ECO:0000259" key="3">
    <source>
        <dbReference type="PROSITE" id="PS50106"/>
    </source>
</evidence>
<gene>
    <name evidence="4" type="ORF">COY67_02115</name>
</gene>
<feature type="transmembrane region" description="Helical" evidence="2">
    <location>
        <begin position="39"/>
        <end position="62"/>
    </location>
</feature>
<evidence type="ECO:0000313" key="4">
    <source>
        <dbReference type="EMBL" id="PIY94754.1"/>
    </source>
</evidence>
<sequence>MKKDSTNKANINENQHAKAETIREIYAQSEDIKLPTKHLNWTAVFVLATLCGLLAGFFGGYWQAKSEPAWLTNVNDQETEDIGTILDLATSTDRLSRDFNILTIESLSGQTVAIYQLKAFDKNEDFDNFYSDDNLVGQGLIITTDGWIVTHGGVINDFNEEYLVITSDRQGYNIEEFIYDKFADLVFIKIDQDNLKPITMGSLSSIANNEDLVVIKNNLRYRQPSVSYVRLSNRDYLPVTETSDYLRSTENLRSFILLGDQFPLVYAGAMLANGDSEIIGLLYSNGESTIQYAIPIFYIKIAVTNFLADLEKIPRNSLGLSYLDLAEVVGLSSDLHRGYSKGLLVYGNEQLEIEAVIPKSAAAQAKLEQGDIILAINDQEITAKDNFTKILQGLALGTTITLDTIKTDGTEEKIILTLDVKP</sequence>
<dbReference type="GO" id="GO:0006508">
    <property type="term" value="P:proteolysis"/>
    <property type="evidence" value="ECO:0007669"/>
    <property type="project" value="TreeGrafter"/>
</dbReference>
<dbReference type="PANTHER" id="PTHR22939">
    <property type="entry name" value="SERINE PROTEASE FAMILY S1C HTRA-RELATED"/>
    <property type="match status" value="1"/>
</dbReference>
<protein>
    <recommendedName>
        <fullName evidence="3">PDZ domain-containing protein</fullName>
    </recommendedName>
</protein>
<keyword evidence="2" id="KW-1133">Transmembrane helix</keyword>
<dbReference type="PANTHER" id="PTHR22939:SF129">
    <property type="entry name" value="SERINE PROTEASE HTRA2, MITOCHONDRIAL"/>
    <property type="match status" value="1"/>
</dbReference>
<evidence type="ECO:0000256" key="1">
    <source>
        <dbReference type="ARBA" id="ARBA00010541"/>
    </source>
</evidence>
<dbReference type="SUPFAM" id="SSF50494">
    <property type="entry name" value="Trypsin-like serine proteases"/>
    <property type="match status" value="1"/>
</dbReference>
<dbReference type="Gene3D" id="2.40.10.120">
    <property type="match status" value="1"/>
</dbReference>
<keyword evidence="2" id="KW-0472">Membrane</keyword>
<evidence type="ECO:0000256" key="2">
    <source>
        <dbReference type="SAM" id="Phobius"/>
    </source>
</evidence>
<dbReference type="SMART" id="SM00228">
    <property type="entry name" value="PDZ"/>
    <property type="match status" value="1"/>
</dbReference>
<dbReference type="InterPro" id="IPR001478">
    <property type="entry name" value="PDZ"/>
</dbReference>
<dbReference type="AlphaFoldDB" id="A0A2M7RDK6"/>
<comment type="caution">
    <text evidence="4">The sequence shown here is derived from an EMBL/GenBank/DDBJ whole genome shotgun (WGS) entry which is preliminary data.</text>
</comment>
<proteinExistence type="inferred from homology"/>
<dbReference type="Proteomes" id="UP000228689">
    <property type="component" value="Unassembled WGS sequence"/>
</dbReference>
<dbReference type="SUPFAM" id="SSF50156">
    <property type="entry name" value="PDZ domain-like"/>
    <property type="match status" value="1"/>
</dbReference>
<dbReference type="PROSITE" id="PS50106">
    <property type="entry name" value="PDZ"/>
    <property type="match status" value="1"/>
</dbReference>
<dbReference type="Pfam" id="PF17820">
    <property type="entry name" value="PDZ_6"/>
    <property type="match status" value="1"/>
</dbReference>
<name>A0A2M7RDK6_9BACT</name>
<dbReference type="InterPro" id="IPR036034">
    <property type="entry name" value="PDZ_sf"/>
</dbReference>
<reference evidence="5" key="1">
    <citation type="submission" date="2017-09" db="EMBL/GenBank/DDBJ databases">
        <title>Depth-based differentiation of microbial function through sediment-hosted aquifers and enrichment of novel symbionts in the deep terrestrial subsurface.</title>
        <authorList>
            <person name="Probst A.J."/>
            <person name="Ladd B."/>
            <person name="Jarett J.K."/>
            <person name="Geller-Mcgrath D.E."/>
            <person name="Sieber C.M.K."/>
            <person name="Emerson J.B."/>
            <person name="Anantharaman K."/>
            <person name="Thomas B.C."/>
            <person name="Malmstrom R."/>
            <person name="Stieglmeier M."/>
            <person name="Klingl A."/>
            <person name="Woyke T."/>
            <person name="Ryan C.M."/>
            <person name="Banfield J.F."/>
        </authorList>
    </citation>
    <scope>NUCLEOTIDE SEQUENCE [LARGE SCALE GENOMIC DNA]</scope>
</reference>
<dbReference type="InterPro" id="IPR041489">
    <property type="entry name" value="PDZ_6"/>
</dbReference>
<dbReference type="InterPro" id="IPR009003">
    <property type="entry name" value="Peptidase_S1_PA"/>
</dbReference>
<dbReference type="EMBL" id="PFMC01000057">
    <property type="protein sequence ID" value="PIY94754.1"/>
    <property type="molecule type" value="Genomic_DNA"/>
</dbReference>
<accession>A0A2M7RDK6</accession>